<evidence type="ECO:0000256" key="13">
    <source>
        <dbReference type="SAM" id="MobiDB-lite"/>
    </source>
</evidence>
<comment type="subcellular location">
    <subcellularLocation>
        <location evidence="1">Cell membrane</location>
    </subcellularLocation>
    <subcellularLocation>
        <location evidence="2">Cytoplasm</location>
        <location evidence="2">Cytoskeleton</location>
        <location evidence="2">Cilium axoneme</location>
    </subcellularLocation>
</comment>
<dbReference type="EMBL" id="JAZGQO010000007">
    <property type="protein sequence ID" value="KAK6181735.1"/>
    <property type="molecule type" value="Genomic_DNA"/>
</dbReference>
<dbReference type="Proteomes" id="UP001347796">
    <property type="component" value="Unassembled WGS sequence"/>
</dbReference>
<keyword evidence="12" id="KW-0966">Cell projection</keyword>
<evidence type="ECO:0000256" key="10">
    <source>
        <dbReference type="ARBA" id="ARBA00023136"/>
    </source>
</evidence>
<comment type="similarity">
    <text evidence="3">Belongs to the WD repeat fritz family.</text>
</comment>
<keyword evidence="10" id="KW-0472">Membrane</keyword>
<dbReference type="GO" id="GO:0007399">
    <property type="term" value="P:nervous system development"/>
    <property type="evidence" value="ECO:0007669"/>
    <property type="project" value="TreeGrafter"/>
</dbReference>
<keyword evidence="5" id="KW-0963">Cytoplasm</keyword>
<evidence type="ECO:0000256" key="12">
    <source>
        <dbReference type="ARBA" id="ARBA00023273"/>
    </source>
</evidence>
<gene>
    <name evidence="14" type="ORF">SNE40_009531</name>
</gene>
<evidence type="ECO:0000256" key="5">
    <source>
        <dbReference type="ARBA" id="ARBA00022490"/>
    </source>
</evidence>
<dbReference type="AlphaFoldDB" id="A0AAN8JSS6"/>
<dbReference type="InterPro" id="IPR036322">
    <property type="entry name" value="WD40_repeat_dom_sf"/>
</dbReference>
<evidence type="ECO:0000256" key="2">
    <source>
        <dbReference type="ARBA" id="ARBA00004430"/>
    </source>
</evidence>
<dbReference type="GO" id="GO:0005886">
    <property type="term" value="C:plasma membrane"/>
    <property type="evidence" value="ECO:0007669"/>
    <property type="project" value="UniProtKB-SubCell"/>
</dbReference>
<dbReference type="GO" id="GO:0045184">
    <property type="term" value="P:establishment of protein localization"/>
    <property type="evidence" value="ECO:0007669"/>
    <property type="project" value="TreeGrafter"/>
</dbReference>
<evidence type="ECO:0000256" key="6">
    <source>
        <dbReference type="ARBA" id="ARBA00022574"/>
    </source>
</evidence>
<name>A0AAN8JSS6_PATCE</name>
<dbReference type="PANTHER" id="PTHR13667:SF5">
    <property type="entry name" value="WD REPEAT-CONTAINING AND PLANAR CELL POLARITY EFFECTOR PROTEIN FRITZ HOMOLOG"/>
    <property type="match status" value="1"/>
</dbReference>
<dbReference type="Pfam" id="PF11768">
    <property type="entry name" value="Frtz"/>
    <property type="match status" value="1"/>
</dbReference>
<evidence type="ECO:0008006" key="16">
    <source>
        <dbReference type="Google" id="ProtNLM"/>
    </source>
</evidence>
<evidence type="ECO:0000256" key="1">
    <source>
        <dbReference type="ARBA" id="ARBA00004236"/>
    </source>
</evidence>
<evidence type="ECO:0000313" key="15">
    <source>
        <dbReference type="Proteomes" id="UP001347796"/>
    </source>
</evidence>
<keyword evidence="7" id="KW-0677">Repeat</keyword>
<reference evidence="14 15" key="1">
    <citation type="submission" date="2024-01" db="EMBL/GenBank/DDBJ databases">
        <title>The genome of the rayed Mediterranean limpet Patella caerulea (Linnaeus, 1758).</title>
        <authorList>
            <person name="Anh-Thu Weber A."/>
            <person name="Halstead-Nussloch G."/>
        </authorList>
    </citation>
    <scope>NUCLEOTIDE SEQUENCE [LARGE SCALE GENOMIC DNA]</scope>
    <source>
        <strain evidence="14">AATW-2023a</strain>
        <tissue evidence="14">Whole specimen</tissue>
    </source>
</reference>
<evidence type="ECO:0000256" key="9">
    <source>
        <dbReference type="ARBA" id="ARBA00023069"/>
    </source>
</evidence>
<evidence type="ECO:0000313" key="14">
    <source>
        <dbReference type="EMBL" id="KAK6181735.1"/>
    </source>
</evidence>
<sequence>MVSCLCELYIWSLRNLYAIPDSVIGCHSYHDKVNSKEQQYYEEKQQYIEARDMVWSPRNKRPEKLRDNLKDVEDLLSQFHCVDVRWKSKQILQVVLSNGCIISFVVSAHSGDVEKILLDKSMVGKFYSDLISCAHLTDQFLIASFPDSNKLDYVYFTKRPSIVDAAKRLDKLAAWEPKIIQVDIPGPKGRRLDRKFSANIHHDHILVWWMTASDEAWPWSPMSTDKDRANLVVLHVNGPSVDVLHFTRTESDPLHAKFSHLQSQRLFTVEHSTGSRGEIILHSCIYNIIKGKIQRTSIISITLKSNIVCESRNPAEDKLLLGCVDGSLVMHDDQKKVTQITRCALKPACIAWHPTGTIVFVASGRGDIQIFDMALSPLRIQLVEEDPNSERLLKISRFFRFPPVLNKIEWCPFDPQCIDSTTDYVDSLYFVFDKGPPLLLQFHLGVVSRERFSSSELVKEYIKFKQLDEAVSLLSCLNWDSDGPTCYYCLSTIANHLLRLPLNAEREAQLETTLATFYSPTPPISEAIIFEYRDPISRLARRFFHHLLRYARFDKAFLLAVDIGARDLYMDIYYMALDKGETALADVAKRKAHQVDTESLDGINGIDSELTLDDGYIQELPEHTSQYQQSTTDRLPRSRQHPWQHDRDYCPPSLSNQNIAQNQNNHHNSFPGDLSEFDQLGISSDLVSDYTNALLSPSFGQHGQTHETDQVEDDNGHSIKVIHFGIV</sequence>
<feature type="compositionally biased region" description="Low complexity" evidence="13">
    <location>
        <begin position="656"/>
        <end position="668"/>
    </location>
</feature>
<proteinExistence type="inferred from homology"/>
<keyword evidence="9" id="KW-0969">Cilium</keyword>
<feature type="region of interest" description="Disordered" evidence="13">
    <location>
        <begin position="623"/>
        <end position="672"/>
    </location>
</feature>
<evidence type="ECO:0000256" key="3">
    <source>
        <dbReference type="ARBA" id="ARBA00006059"/>
    </source>
</evidence>
<evidence type="ECO:0000256" key="8">
    <source>
        <dbReference type="ARBA" id="ARBA00022794"/>
    </source>
</evidence>
<evidence type="ECO:0000256" key="4">
    <source>
        <dbReference type="ARBA" id="ARBA00022475"/>
    </source>
</evidence>
<dbReference type="GO" id="GO:0097541">
    <property type="term" value="C:axonemal basal plate"/>
    <property type="evidence" value="ECO:0007669"/>
    <property type="project" value="TreeGrafter"/>
</dbReference>
<feature type="compositionally biased region" description="Polar residues" evidence="13">
    <location>
        <begin position="623"/>
        <end position="633"/>
    </location>
</feature>
<comment type="caution">
    <text evidence="14">The sequence shown here is derived from an EMBL/GenBank/DDBJ whole genome shotgun (WGS) entry which is preliminary data.</text>
</comment>
<keyword evidence="6" id="KW-0853">WD repeat</keyword>
<organism evidence="14 15">
    <name type="scientific">Patella caerulea</name>
    <name type="common">Rayed Mediterranean limpet</name>
    <dbReference type="NCBI Taxonomy" id="87958"/>
    <lineage>
        <taxon>Eukaryota</taxon>
        <taxon>Metazoa</taxon>
        <taxon>Spiralia</taxon>
        <taxon>Lophotrochozoa</taxon>
        <taxon>Mollusca</taxon>
        <taxon>Gastropoda</taxon>
        <taxon>Patellogastropoda</taxon>
        <taxon>Patelloidea</taxon>
        <taxon>Patellidae</taxon>
        <taxon>Patella</taxon>
    </lineage>
</organism>
<dbReference type="GO" id="GO:0044782">
    <property type="term" value="P:cilium organization"/>
    <property type="evidence" value="ECO:0007669"/>
    <property type="project" value="TreeGrafter"/>
</dbReference>
<keyword evidence="11" id="KW-0206">Cytoskeleton</keyword>
<keyword evidence="15" id="KW-1185">Reference proteome</keyword>
<dbReference type="InterPro" id="IPR024511">
    <property type="entry name" value="Frtz"/>
</dbReference>
<dbReference type="SUPFAM" id="SSF50978">
    <property type="entry name" value="WD40 repeat-like"/>
    <property type="match status" value="1"/>
</dbReference>
<accession>A0AAN8JSS6</accession>
<evidence type="ECO:0000256" key="7">
    <source>
        <dbReference type="ARBA" id="ARBA00022737"/>
    </source>
</evidence>
<evidence type="ECO:0000256" key="11">
    <source>
        <dbReference type="ARBA" id="ARBA00023212"/>
    </source>
</evidence>
<dbReference type="PANTHER" id="PTHR13667">
    <property type="entry name" value="HOMOLOC-13"/>
    <property type="match status" value="1"/>
</dbReference>
<keyword evidence="8" id="KW-0970">Cilium biogenesis/degradation</keyword>
<keyword evidence="4" id="KW-1003">Cell membrane</keyword>
<protein>
    <recommendedName>
        <fullName evidence="16">WD repeat-containing and planar cell polarity effector protein fritz</fullName>
    </recommendedName>
</protein>